<feature type="compositionally biased region" description="Basic and acidic residues" evidence="2">
    <location>
        <begin position="61"/>
        <end position="74"/>
    </location>
</feature>
<evidence type="ECO:0000256" key="2">
    <source>
        <dbReference type="SAM" id="MobiDB-lite"/>
    </source>
</evidence>
<evidence type="ECO:0000313" key="3">
    <source>
        <dbReference type="EMBL" id="MDO1560029.1"/>
    </source>
</evidence>
<dbReference type="Pfam" id="PF07896">
    <property type="entry name" value="DUF1674"/>
    <property type="match status" value="1"/>
</dbReference>
<accession>A0ABT8SPW9</accession>
<dbReference type="PANTHER" id="PTHR28524">
    <property type="entry name" value="SUCCINATE DEHYDROGENASE ASSEMBLY FACTOR 4, MITOCHONDRIAL"/>
    <property type="match status" value="1"/>
</dbReference>
<comment type="caution">
    <text evidence="3">The sequence shown here is derived from an EMBL/GenBank/DDBJ whole genome shotgun (WGS) entry which is preliminary data.</text>
</comment>
<dbReference type="InterPro" id="IPR012875">
    <property type="entry name" value="SDHF4"/>
</dbReference>
<feature type="compositionally biased region" description="Low complexity" evidence="2">
    <location>
        <begin position="41"/>
        <end position="52"/>
    </location>
</feature>
<evidence type="ECO:0000256" key="1">
    <source>
        <dbReference type="ARBA" id="ARBA00005701"/>
    </source>
</evidence>
<dbReference type="EMBL" id="JAUKTR010000005">
    <property type="protein sequence ID" value="MDO1560029.1"/>
    <property type="molecule type" value="Genomic_DNA"/>
</dbReference>
<evidence type="ECO:0000313" key="4">
    <source>
        <dbReference type="Proteomes" id="UP001169063"/>
    </source>
</evidence>
<dbReference type="RefSeq" id="WP_302110460.1">
    <property type="nucleotide sequence ID" value="NZ_JAUKTR010000005.1"/>
</dbReference>
<reference evidence="3" key="1">
    <citation type="submission" date="2023-07" db="EMBL/GenBank/DDBJ databases">
        <title>Brevundimonas soil sp. nov., isolated from the soil of chemical plant.</title>
        <authorList>
            <person name="Wu N."/>
        </authorList>
    </citation>
    <scope>NUCLEOTIDE SEQUENCE</scope>
    <source>
        <strain evidence="3">XZ-24</strain>
    </source>
</reference>
<comment type="similarity">
    <text evidence="1">Belongs to the SDHAF4 family.</text>
</comment>
<proteinExistence type="inferred from homology"/>
<name>A0ABT8SPW9_9CAUL</name>
<feature type="region of interest" description="Disordered" evidence="2">
    <location>
        <begin position="1"/>
        <end position="74"/>
    </location>
</feature>
<organism evidence="3 4">
    <name type="scientific">Peiella sedimenti</name>
    <dbReference type="NCBI Taxonomy" id="3061083"/>
    <lineage>
        <taxon>Bacteria</taxon>
        <taxon>Pseudomonadati</taxon>
        <taxon>Pseudomonadota</taxon>
        <taxon>Alphaproteobacteria</taxon>
        <taxon>Caulobacterales</taxon>
        <taxon>Caulobacteraceae</taxon>
        <taxon>Peiella</taxon>
    </lineage>
</organism>
<gene>
    <name evidence="3" type="ORF">Q0812_11385</name>
</gene>
<keyword evidence="4" id="KW-1185">Reference proteome</keyword>
<protein>
    <submittedName>
        <fullName evidence="3">DUF1674 domain-containing protein</fullName>
    </submittedName>
</protein>
<sequence>MTDPLKSQDAASGAVDHPPAKTLSPAAQRALAEAAERRAAADAQASQATEPGGPRGPEPTRYGDWEKKGIAVDF</sequence>
<dbReference type="PANTHER" id="PTHR28524:SF3">
    <property type="entry name" value="SUCCINATE DEHYDROGENASE ASSEMBLY FACTOR 4, MITOCHONDRIAL"/>
    <property type="match status" value="1"/>
</dbReference>
<dbReference type="Proteomes" id="UP001169063">
    <property type="component" value="Unassembled WGS sequence"/>
</dbReference>